<dbReference type="KEGG" id="caul:KCG34_19680"/>
<keyword evidence="14" id="KW-1185">Reference proteome</keyword>
<sequence>MLRKALILAAALGLAAAHQASAEVTQAPLKEATWSFEGPFGHFDQEQLQRGYKVYHDVCSACHSMNLMSYRNLGQLGGPFYDPKWPNPNDNLKVKAIAKDFNVPDIDGDTGDVIKRPATPADTFVKPFPNEAAARASNGGALPPDLSLIAKAREDGPRYIYSLLTGYVPAPAGLRVPAGKYYNPYMPGDLGSFWSGKGEAPKGGFIAMPLQLTDDRVTYDDGVKATADQEAKDVVAFLMWASEPHADERKQTGYAVMIFLFLFAGLVYASYRKLWKDIDHG</sequence>
<dbReference type="InterPro" id="IPR036909">
    <property type="entry name" value="Cyt_c-like_dom_sf"/>
</dbReference>
<keyword evidence="3 9" id="KW-0349">Heme</keyword>
<evidence type="ECO:0000313" key="14">
    <source>
        <dbReference type="Proteomes" id="UP000676409"/>
    </source>
</evidence>
<keyword evidence="7 9" id="KW-0408">Iron</keyword>
<dbReference type="Proteomes" id="UP000676409">
    <property type="component" value="Chromosome"/>
</dbReference>
<feature type="binding site" description="covalent" evidence="9">
    <location>
        <position position="59"/>
    </location>
    <ligand>
        <name>heme c</name>
        <dbReference type="ChEBI" id="CHEBI:61717"/>
    </ligand>
</feature>
<keyword evidence="6 10" id="KW-1133">Transmembrane helix</keyword>
<evidence type="ECO:0000256" key="5">
    <source>
        <dbReference type="ARBA" id="ARBA00022723"/>
    </source>
</evidence>
<feature type="binding site" description="covalent" evidence="9">
    <location>
        <position position="63"/>
    </location>
    <ligand>
        <name>heme c</name>
        <dbReference type="ChEBI" id="CHEBI:61717"/>
    </ligand>
</feature>
<dbReference type="PRINTS" id="PR00603">
    <property type="entry name" value="CYTOCHROMEC1"/>
</dbReference>
<reference evidence="13" key="1">
    <citation type="submission" date="2021-04" db="EMBL/GenBank/DDBJ databases">
        <title>The complete genome sequence of Caulobacter sp. S6.</title>
        <authorList>
            <person name="Tang Y."/>
            <person name="Ouyang W."/>
            <person name="Liu Q."/>
            <person name="Huang B."/>
            <person name="Guo Z."/>
            <person name="Lei P."/>
        </authorList>
    </citation>
    <scope>NUCLEOTIDE SEQUENCE</scope>
    <source>
        <strain evidence="13">S6</strain>
    </source>
</reference>
<keyword evidence="8 10" id="KW-0472">Membrane</keyword>
<dbReference type="Gene3D" id="1.10.760.10">
    <property type="entry name" value="Cytochrome c-like domain"/>
    <property type="match status" value="1"/>
</dbReference>
<feature type="transmembrane region" description="Helical" evidence="10">
    <location>
        <begin position="252"/>
        <end position="271"/>
    </location>
</feature>
<evidence type="ECO:0000256" key="10">
    <source>
        <dbReference type="SAM" id="Phobius"/>
    </source>
</evidence>
<organism evidence="13 14">
    <name type="scientific">Phenylobacterium montanum</name>
    <dbReference type="NCBI Taxonomy" id="2823693"/>
    <lineage>
        <taxon>Bacteria</taxon>
        <taxon>Pseudomonadati</taxon>
        <taxon>Pseudomonadota</taxon>
        <taxon>Alphaproteobacteria</taxon>
        <taxon>Caulobacterales</taxon>
        <taxon>Caulobacteraceae</taxon>
        <taxon>Phenylobacterium</taxon>
    </lineage>
</organism>
<dbReference type="PANTHER" id="PTHR10266">
    <property type="entry name" value="CYTOCHROME C1"/>
    <property type="match status" value="1"/>
</dbReference>
<name>A0A975FYD6_9CAUL</name>
<dbReference type="GO" id="GO:0046872">
    <property type="term" value="F:metal ion binding"/>
    <property type="evidence" value="ECO:0007669"/>
    <property type="project" value="UniProtKB-KW"/>
</dbReference>
<dbReference type="GO" id="GO:0009055">
    <property type="term" value="F:electron transfer activity"/>
    <property type="evidence" value="ECO:0007669"/>
    <property type="project" value="InterPro"/>
</dbReference>
<evidence type="ECO:0000256" key="8">
    <source>
        <dbReference type="ARBA" id="ARBA00023136"/>
    </source>
</evidence>
<dbReference type="SUPFAM" id="SSF46626">
    <property type="entry name" value="Cytochrome c"/>
    <property type="match status" value="1"/>
</dbReference>
<feature type="signal peptide" evidence="11">
    <location>
        <begin position="1"/>
        <end position="22"/>
    </location>
</feature>
<dbReference type="AlphaFoldDB" id="A0A975FYD6"/>
<dbReference type="EMBL" id="CP073078">
    <property type="protein sequence ID" value="QUD87249.1"/>
    <property type="molecule type" value="Genomic_DNA"/>
</dbReference>
<evidence type="ECO:0000256" key="1">
    <source>
        <dbReference type="ARBA" id="ARBA00004370"/>
    </source>
</evidence>
<keyword evidence="5 9" id="KW-0479">Metal-binding</keyword>
<evidence type="ECO:0000256" key="9">
    <source>
        <dbReference type="PIRSR" id="PIRSR602326-1"/>
    </source>
</evidence>
<dbReference type="Gene3D" id="1.20.5.100">
    <property type="entry name" value="Cytochrome c1, transmembrane anchor, C-terminal"/>
    <property type="match status" value="1"/>
</dbReference>
<evidence type="ECO:0000256" key="2">
    <source>
        <dbReference type="ARBA" id="ARBA00016165"/>
    </source>
</evidence>
<evidence type="ECO:0000256" key="4">
    <source>
        <dbReference type="ARBA" id="ARBA00022692"/>
    </source>
</evidence>
<keyword evidence="4 10" id="KW-0812">Transmembrane</keyword>
<dbReference type="GO" id="GO:0020037">
    <property type="term" value="F:heme binding"/>
    <property type="evidence" value="ECO:0007669"/>
    <property type="project" value="InterPro"/>
</dbReference>
<feature type="domain" description="Cytochrome c" evidence="12">
    <location>
        <begin position="46"/>
        <end position="242"/>
    </location>
</feature>
<keyword evidence="11" id="KW-0732">Signal</keyword>
<dbReference type="InterPro" id="IPR002326">
    <property type="entry name" value="Cyt_c1"/>
</dbReference>
<comment type="cofactor">
    <cofactor evidence="9">
        <name>heme c</name>
        <dbReference type="ChEBI" id="CHEBI:61717"/>
    </cofactor>
    <text evidence="9">Binds 1 heme c group covalently per subunit.</text>
</comment>
<comment type="subcellular location">
    <subcellularLocation>
        <location evidence="1">Membrane</location>
    </subcellularLocation>
</comment>
<dbReference type="PANTHER" id="PTHR10266:SF3">
    <property type="entry name" value="CYTOCHROME C1, HEME PROTEIN, MITOCHONDRIAL"/>
    <property type="match status" value="1"/>
</dbReference>
<dbReference type="RefSeq" id="WP_211937301.1">
    <property type="nucleotide sequence ID" value="NZ_CP073078.1"/>
</dbReference>
<evidence type="ECO:0000256" key="7">
    <source>
        <dbReference type="ARBA" id="ARBA00023004"/>
    </source>
</evidence>
<dbReference type="InterPro" id="IPR009056">
    <property type="entry name" value="Cyt_c-like_dom"/>
</dbReference>
<evidence type="ECO:0000256" key="11">
    <source>
        <dbReference type="SAM" id="SignalP"/>
    </source>
</evidence>
<evidence type="ECO:0000256" key="6">
    <source>
        <dbReference type="ARBA" id="ARBA00022989"/>
    </source>
</evidence>
<feature type="binding site" description="covalent" evidence="9">
    <location>
        <position position="208"/>
    </location>
    <ligand>
        <name>heme c</name>
        <dbReference type="ChEBI" id="CHEBI:61717"/>
    </ligand>
</feature>
<protein>
    <recommendedName>
        <fullName evidence="2">Cytochrome c1</fullName>
    </recommendedName>
</protein>
<dbReference type="PROSITE" id="PS51007">
    <property type="entry name" value="CYTC"/>
    <property type="match status" value="1"/>
</dbReference>
<dbReference type="Pfam" id="PF02167">
    <property type="entry name" value="Cytochrom_C1"/>
    <property type="match status" value="1"/>
</dbReference>
<accession>A0A975FYD6</accession>
<evidence type="ECO:0000259" key="12">
    <source>
        <dbReference type="PROSITE" id="PS51007"/>
    </source>
</evidence>
<dbReference type="GO" id="GO:0016020">
    <property type="term" value="C:membrane"/>
    <property type="evidence" value="ECO:0007669"/>
    <property type="project" value="UniProtKB-SubCell"/>
</dbReference>
<feature type="chain" id="PRO_5036687619" description="Cytochrome c1" evidence="11">
    <location>
        <begin position="23"/>
        <end position="281"/>
    </location>
</feature>
<gene>
    <name evidence="13" type="ORF">KCG34_19680</name>
</gene>
<proteinExistence type="predicted"/>
<feature type="binding site" description="covalent" evidence="9">
    <location>
        <position position="62"/>
    </location>
    <ligand>
        <name>heme c</name>
        <dbReference type="ChEBI" id="CHEBI:61717"/>
    </ligand>
</feature>
<evidence type="ECO:0000313" key="13">
    <source>
        <dbReference type="EMBL" id="QUD87249.1"/>
    </source>
</evidence>
<evidence type="ECO:0000256" key="3">
    <source>
        <dbReference type="ARBA" id="ARBA00022617"/>
    </source>
</evidence>